<accession>A0A2G9T797</accession>
<reference evidence="2 3" key="1">
    <citation type="submission" date="2015-09" db="EMBL/GenBank/DDBJ databases">
        <title>Draft genome of the parasitic nematode Teladorsagia circumcincta isolate WARC Sus (inbred).</title>
        <authorList>
            <person name="Mitreva M."/>
        </authorList>
    </citation>
    <scope>NUCLEOTIDE SEQUENCE [LARGE SCALE GENOMIC DNA]</scope>
    <source>
        <strain evidence="2 3">S</strain>
    </source>
</reference>
<feature type="domain" description="Amidase" evidence="1">
    <location>
        <begin position="1"/>
        <end position="79"/>
    </location>
</feature>
<dbReference type="AlphaFoldDB" id="A0A2G9T797"/>
<dbReference type="InterPro" id="IPR023631">
    <property type="entry name" value="Amidase_dom"/>
</dbReference>
<dbReference type="GO" id="GO:0009062">
    <property type="term" value="P:fatty acid catabolic process"/>
    <property type="evidence" value="ECO:0007669"/>
    <property type="project" value="TreeGrafter"/>
</dbReference>
<dbReference type="GO" id="GO:0004040">
    <property type="term" value="F:amidase activity"/>
    <property type="evidence" value="ECO:0007669"/>
    <property type="project" value="TreeGrafter"/>
</dbReference>
<dbReference type="SUPFAM" id="SSF75304">
    <property type="entry name" value="Amidase signature (AS) enzymes"/>
    <property type="match status" value="1"/>
</dbReference>
<keyword evidence="3" id="KW-1185">Reference proteome</keyword>
<dbReference type="OrthoDB" id="5848435at2759"/>
<dbReference type="Pfam" id="PF01425">
    <property type="entry name" value="Amidase"/>
    <property type="match status" value="1"/>
</dbReference>
<dbReference type="GO" id="GO:0017064">
    <property type="term" value="F:fatty acid amide hydrolase activity"/>
    <property type="evidence" value="ECO:0007669"/>
    <property type="project" value="TreeGrafter"/>
</dbReference>
<feature type="non-terminal residue" evidence="2">
    <location>
        <position position="79"/>
    </location>
</feature>
<name>A0A2G9T797_TELCI</name>
<evidence type="ECO:0000259" key="1">
    <source>
        <dbReference type="Pfam" id="PF01425"/>
    </source>
</evidence>
<proteinExistence type="predicted"/>
<evidence type="ECO:0000313" key="2">
    <source>
        <dbReference type="EMBL" id="PIO53260.1"/>
    </source>
</evidence>
<dbReference type="PANTHER" id="PTHR45847">
    <property type="entry name" value="FATTY ACID AMIDE HYDROLASE"/>
    <property type="match status" value="1"/>
</dbReference>
<dbReference type="EMBL" id="KZ416131">
    <property type="protein sequence ID" value="PIO53260.1"/>
    <property type="molecule type" value="Genomic_DNA"/>
</dbReference>
<dbReference type="PANTHER" id="PTHR45847:SF10">
    <property type="entry name" value="FATTY ACID AMIDE HYDROLASE 1"/>
    <property type="match status" value="1"/>
</dbReference>
<gene>
    <name evidence="2" type="ORF">TELCIR_25412</name>
</gene>
<dbReference type="Proteomes" id="UP000230423">
    <property type="component" value="Unassembled WGS sequence"/>
</dbReference>
<dbReference type="InterPro" id="IPR052096">
    <property type="entry name" value="Endocannabinoid_amidase"/>
</dbReference>
<dbReference type="Gene3D" id="3.90.1300.10">
    <property type="entry name" value="Amidase signature (AS) domain"/>
    <property type="match status" value="1"/>
</dbReference>
<evidence type="ECO:0000313" key="3">
    <source>
        <dbReference type="Proteomes" id="UP000230423"/>
    </source>
</evidence>
<sequence>MAKSINTCIEYLKMVWSDLYLYNMDPYVPPVVWQENMFSSQKKLRIGFYTTDGFITPTPANQRAVLEAKKILEDLGHTL</sequence>
<protein>
    <recommendedName>
        <fullName evidence="1">Amidase domain-containing protein</fullName>
    </recommendedName>
</protein>
<organism evidence="2 3">
    <name type="scientific">Teladorsagia circumcincta</name>
    <name type="common">Brown stomach worm</name>
    <name type="synonym">Ostertagia circumcincta</name>
    <dbReference type="NCBI Taxonomy" id="45464"/>
    <lineage>
        <taxon>Eukaryota</taxon>
        <taxon>Metazoa</taxon>
        <taxon>Ecdysozoa</taxon>
        <taxon>Nematoda</taxon>
        <taxon>Chromadorea</taxon>
        <taxon>Rhabditida</taxon>
        <taxon>Rhabditina</taxon>
        <taxon>Rhabditomorpha</taxon>
        <taxon>Strongyloidea</taxon>
        <taxon>Trichostrongylidae</taxon>
        <taxon>Teladorsagia</taxon>
    </lineage>
</organism>
<dbReference type="InterPro" id="IPR036928">
    <property type="entry name" value="AS_sf"/>
</dbReference>